<proteinExistence type="predicted"/>
<gene>
    <name evidence="1" type="ORF">FC96_GL000556</name>
</gene>
<accession>A0A0R1HLA5</accession>
<protein>
    <submittedName>
        <fullName evidence="1">Uncharacterized protein</fullName>
    </submittedName>
</protein>
<reference evidence="1 2" key="1">
    <citation type="journal article" date="2015" name="Genome Announc.">
        <title>Expanding the biotechnology potential of lactobacilli through comparative genomics of 213 strains and associated genera.</title>
        <authorList>
            <person name="Sun Z."/>
            <person name="Harris H.M."/>
            <person name="McCann A."/>
            <person name="Guo C."/>
            <person name="Argimon S."/>
            <person name="Zhang W."/>
            <person name="Yang X."/>
            <person name="Jeffery I.B."/>
            <person name="Cooney J.C."/>
            <person name="Kagawa T.F."/>
            <person name="Liu W."/>
            <person name="Song Y."/>
            <person name="Salvetti E."/>
            <person name="Wrobel A."/>
            <person name="Rasinkangas P."/>
            <person name="Parkhill J."/>
            <person name="Rea M.C."/>
            <person name="O'Sullivan O."/>
            <person name="Ritari J."/>
            <person name="Douillard F.P."/>
            <person name="Paul Ross R."/>
            <person name="Yang R."/>
            <person name="Briner A.E."/>
            <person name="Felis G.E."/>
            <person name="de Vos W.M."/>
            <person name="Barrangou R."/>
            <person name="Klaenhammer T.R."/>
            <person name="Caufield P.W."/>
            <person name="Cui Y."/>
            <person name="Zhang H."/>
            <person name="O'Toole P.W."/>
        </authorList>
    </citation>
    <scope>NUCLEOTIDE SEQUENCE [LARGE SCALE GENOMIC DNA]</scope>
    <source>
        <strain evidence="1 2">JCM 15530</strain>
    </source>
</reference>
<comment type="caution">
    <text evidence="1">The sequence shown here is derived from an EMBL/GenBank/DDBJ whole genome shotgun (WGS) entry which is preliminary data.</text>
</comment>
<organism evidence="1 2">
    <name type="scientific">Secundilactobacillus kimchicus JCM 15530</name>
    <dbReference type="NCBI Taxonomy" id="1302272"/>
    <lineage>
        <taxon>Bacteria</taxon>
        <taxon>Bacillati</taxon>
        <taxon>Bacillota</taxon>
        <taxon>Bacilli</taxon>
        <taxon>Lactobacillales</taxon>
        <taxon>Lactobacillaceae</taxon>
        <taxon>Secundilactobacillus</taxon>
    </lineage>
</organism>
<dbReference type="EMBL" id="AZCX01000010">
    <property type="protein sequence ID" value="KRK47286.1"/>
    <property type="molecule type" value="Genomic_DNA"/>
</dbReference>
<keyword evidence="2" id="KW-1185">Reference proteome</keyword>
<dbReference type="PATRIC" id="fig|1302272.5.peg.554"/>
<sequence>MLGFGDGVIPIRFVTCILFEKDGFGGVKRIFKLFPDASLMSVKTTVASSATNRSMMALPIPVAPPVTMAILSAN</sequence>
<dbReference type="AlphaFoldDB" id="A0A0R1HLA5"/>
<name>A0A0R1HLA5_9LACO</name>
<evidence type="ECO:0000313" key="1">
    <source>
        <dbReference type="EMBL" id="KRK47286.1"/>
    </source>
</evidence>
<dbReference type="Proteomes" id="UP000050911">
    <property type="component" value="Unassembled WGS sequence"/>
</dbReference>
<evidence type="ECO:0000313" key="2">
    <source>
        <dbReference type="Proteomes" id="UP000050911"/>
    </source>
</evidence>